<dbReference type="NCBIfam" id="NF040588">
    <property type="entry name" value="FxsC_Nterm"/>
    <property type="match status" value="1"/>
</dbReference>
<dbReference type="Gene3D" id="3.40.50.10140">
    <property type="entry name" value="Toll/interleukin-1 receptor homology (TIR) domain"/>
    <property type="match status" value="1"/>
</dbReference>
<dbReference type="SUPFAM" id="SSF52200">
    <property type="entry name" value="Toll/Interleukin receptor TIR domain"/>
    <property type="match status" value="1"/>
</dbReference>
<dbReference type="Pfam" id="PF13676">
    <property type="entry name" value="TIR_2"/>
    <property type="match status" value="1"/>
</dbReference>
<dbReference type="InterPro" id="IPR000157">
    <property type="entry name" value="TIR_dom"/>
</dbReference>
<sequence length="237" mass="25979">MAERTKDAASDQRQDGGPSFFVSYARPPGAPSQDDASPIGDLVQDLNFEIGQHVRRESRAGPGVSDREIPLGDDWGLYISQMLAEAHVLVALVSAPYLDSEWCGKEWWVFSQRAVHARPPLSPKTSAILPVLWAPLPPSRGNALVQRYQYTNAGMPGAYAKEGLLALSRQAGKRDSYHQVVNRIARRVSDLLVHTTVEPGRMVNLESAPSAFHPRHPDWSGVTFWSKQPHAAGPGQA</sequence>
<dbReference type="InterPro" id="IPR047603">
    <property type="entry name" value="FxsC_N"/>
</dbReference>
<gene>
    <name evidence="1" type="ORF">ACEZDG_08680</name>
</gene>
<evidence type="ECO:0000313" key="2">
    <source>
        <dbReference type="Proteomes" id="UP001592582"/>
    </source>
</evidence>
<evidence type="ECO:0000313" key="1">
    <source>
        <dbReference type="EMBL" id="MFC1409355.1"/>
    </source>
</evidence>
<dbReference type="PROSITE" id="PS50104">
    <property type="entry name" value="TIR"/>
    <property type="match status" value="1"/>
</dbReference>
<name>A0ABV6V6N2_9ACTN</name>
<comment type="caution">
    <text evidence="1">The sequence shown here is derived from an EMBL/GenBank/DDBJ whole genome shotgun (WGS) entry which is preliminary data.</text>
</comment>
<reference evidence="1 2" key="1">
    <citation type="submission" date="2024-09" db="EMBL/GenBank/DDBJ databases">
        <authorList>
            <person name="Lee S.D."/>
        </authorList>
    </citation>
    <scope>NUCLEOTIDE SEQUENCE [LARGE SCALE GENOMIC DNA]</scope>
    <source>
        <strain evidence="1 2">N1-1</strain>
    </source>
</reference>
<keyword evidence="2" id="KW-1185">Reference proteome</keyword>
<dbReference type="InterPro" id="IPR035897">
    <property type="entry name" value="Toll_tir_struct_dom_sf"/>
</dbReference>
<dbReference type="EMBL" id="JBHEZX010000003">
    <property type="protein sequence ID" value="MFC1409355.1"/>
    <property type="molecule type" value="Genomic_DNA"/>
</dbReference>
<proteinExistence type="predicted"/>
<protein>
    <submittedName>
        <fullName evidence="1">TIR-like protein FxsC</fullName>
    </submittedName>
</protein>
<dbReference type="Proteomes" id="UP001592582">
    <property type="component" value="Unassembled WGS sequence"/>
</dbReference>
<organism evidence="1 2">
    <name type="scientific">Streptacidiphilus alkalitolerans</name>
    <dbReference type="NCBI Taxonomy" id="3342712"/>
    <lineage>
        <taxon>Bacteria</taxon>
        <taxon>Bacillati</taxon>
        <taxon>Actinomycetota</taxon>
        <taxon>Actinomycetes</taxon>
        <taxon>Kitasatosporales</taxon>
        <taxon>Streptomycetaceae</taxon>
        <taxon>Streptacidiphilus</taxon>
    </lineage>
</organism>
<accession>A0ABV6V6N2</accession>